<feature type="transmembrane region" description="Helical" evidence="6">
    <location>
        <begin position="48"/>
        <end position="70"/>
    </location>
</feature>
<feature type="transmembrane region" description="Helical" evidence="6">
    <location>
        <begin position="110"/>
        <end position="133"/>
    </location>
</feature>
<evidence type="ECO:0000256" key="3">
    <source>
        <dbReference type="ARBA" id="ARBA00022692"/>
    </source>
</evidence>
<evidence type="ECO:0000256" key="2">
    <source>
        <dbReference type="ARBA" id="ARBA00022475"/>
    </source>
</evidence>
<keyword evidence="2" id="KW-1003">Cell membrane</keyword>
<dbReference type="PANTHER" id="PTHR30213:SF0">
    <property type="entry name" value="UPF0761 MEMBRANE PROTEIN YIHY"/>
    <property type="match status" value="1"/>
</dbReference>
<keyword evidence="3 6" id="KW-0812">Transmembrane</keyword>
<evidence type="ECO:0000256" key="1">
    <source>
        <dbReference type="ARBA" id="ARBA00004651"/>
    </source>
</evidence>
<dbReference type="InterPro" id="IPR017039">
    <property type="entry name" value="Virul_fac_BrkB"/>
</dbReference>
<evidence type="ECO:0008006" key="9">
    <source>
        <dbReference type="Google" id="ProtNLM"/>
    </source>
</evidence>
<comment type="subcellular location">
    <subcellularLocation>
        <location evidence="1">Cell membrane</location>
        <topology evidence="1">Multi-pass membrane protein</topology>
    </subcellularLocation>
</comment>
<dbReference type="Proteomes" id="UP000612585">
    <property type="component" value="Unassembled WGS sequence"/>
</dbReference>
<keyword evidence="4 6" id="KW-1133">Transmembrane helix</keyword>
<comment type="caution">
    <text evidence="7">The sequence shown here is derived from an EMBL/GenBank/DDBJ whole genome shotgun (WGS) entry which is preliminary data.</text>
</comment>
<dbReference type="AlphaFoldDB" id="A0A8J3Z8B7"/>
<accession>A0A8J3Z8B7</accession>
<reference evidence="7" key="1">
    <citation type="submission" date="2021-01" db="EMBL/GenBank/DDBJ databases">
        <title>Whole genome shotgun sequence of Virgisporangium aurantiacum NBRC 16421.</title>
        <authorList>
            <person name="Komaki H."/>
            <person name="Tamura T."/>
        </authorList>
    </citation>
    <scope>NUCLEOTIDE SEQUENCE</scope>
    <source>
        <strain evidence="7">NBRC 16421</strain>
    </source>
</reference>
<feature type="transmembrane region" description="Helical" evidence="6">
    <location>
        <begin position="197"/>
        <end position="216"/>
    </location>
</feature>
<evidence type="ECO:0000256" key="5">
    <source>
        <dbReference type="ARBA" id="ARBA00023136"/>
    </source>
</evidence>
<dbReference type="EMBL" id="BOPG01000045">
    <property type="protein sequence ID" value="GIJ59221.1"/>
    <property type="molecule type" value="Genomic_DNA"/>
</dbReference>
<name>A0A8J3Z8B7_9ACTN</name>
<keyword evidence="5 6" id="KW-0472">Membrane</keyword>
<evidence type="ECO:0000256" key="4">
    <source>
        <dbReference type="ARBA" id="ARBA00022989"/>
    </source>
</evidence>
<evidence type="ECO:0000313" key="8">
    <source>
        <dbReference type="Proteomes" id="UP000612585"/>
    </source>
</evidence>
<protein>
    <recommendedName>
        <fullName evidence="9">YihY family inner membrane protein</fullName>
    </recommendedName>
</protein>
<organism evidence="7 8">
    <name type="scientific">Virgisporangium aurantiacum</name>
    <dbReference type="NCBI Taxonomy" id="175570"/>
    <lineage>
        <taxon>Bacteria</taxon>
        <taxon>Bacillati</taxon>
        <taxon>Actinomycetota</taxon>
        <taxon>Actinomycetes</taxon>
        <taxon>Micromonosporales</taxon>
        <taxon>Micromonosporaceae</taxon>
        <taxon>Virgisporangium</taxon>
    </lineage>
</organism>
<evidence type="ECO:0000256" key="6">
    <source>
        <dbReference type="SAM" id="Phobius"/>
    </source>
</evidence>
<gene>
    <name evidence="7" type="ORF">Vau01_067370</name>
</gene>
<proteinExistence type="predicted"/>
<dbReference type="RefSeq" id="WP_204001048.1">
    <property type="nucleotide sequence ID" value="NZ_BOPG01000045.1"/>
</dbReference>
<dbReference type="GO" id="GO:0005886">
    <property type="term" value="C:plasma membrane"/>
    <property type="evidence" value="ECO:0007669"/>
    <property type="project" value="UniProtKB-SubCell"/>
</dbReference>
<dbReference type="PANTHER" id="PTHR30213">
    <property type="entry name" value="INNER MEMBRANE PROTEIN YHJD"/>
    <property type="match status" value="1"/>
</dbReference>
<feature type="transmembrane region" description="Helical" evidence="6">
    <location>
        <begin position="154"/>
        <end position="177"/>
    </location>
</feature>
<dbReference type="Pfam" id="PF03631">
    <property type="entry name" value="Virul_fac_BrkB"/>
    <property type="match status" value="1"/>
</dbReference>
<dbReference type="PIRSF" id="PIRSF035875">
    <property type="entry name" value="RNase_BN"/>
    <property type="match status" value="1"/>
</dbReference>
<evidence type="ECO:0000313" key="7">
    <source>
        <dbReference type="EMBL" id="GIJ59221.1"/>
    </source>
</evidence>
<sequence length="318" mass="34223">MTEETGRAGTHGPPEEPSDLGARSWWRVLVRTILEFDRDHLFDWAAALTYYTLLSIFPGLLVLIAVLGLLGQQAIDPLLDNVRALTPAPAREILDAGARSLTEAQGMAGIFAVVGALGAFWSASGYVAAFMSASNIIYDVPEGRPLWKTVPIRLGVTAVIGVMLVLSIVIVVFTGRLAEVVGRALGAGDALLTAWSIAKWPVLLVLVGLMLALLYWASPNARQGGFRWISPGGILAVVVWMAASFGFAQYASNFGSYNKAYGTLGGIILFFVWLWLSNVAVLLGAEFDAELHRGRAIAAGHPEDEEPYLELREEPDDG</sequence>
<keyword evidence="8" id="KW-1185">Reference proteome</keyword>
<dbReference type="NCBIfam" id="TIGR00765">
    <property type="entry name" value="yihY_not_rbn"/>
    <property type="match status" value="1"/>
</dbReference>
<feature type="transmembrane region" description="Helical" evidence="6">
    <location>
        <begin position="228"/>
        <end position="248"/>
    </location>
</feature>
<feature type="transmembrane region" description="Helical" evidence="6">
    <location>
        <begin position="260"/>
        <end position="285"/>
    </location>
</feature>